<evidence type="ECO:0000313" key="2">
    <source>
        <dbReference type="EMBL" id="CAG9622510.1"/>
    </source>
</evidence>
<keyword evidence="3" id="KW-1185">Reference proteome</keyword>
<keyword evidence="1" id="KW-0812">Transmembrane</keyword>
<dbReference type="InterPro" id="IPR016024">
    <property type="entry name" value="ARM-type_fold"/>
</dbReference>
<dbReference type="SUPFAM" id="SSF48371">
    <property type="entry name" value="ARM repeat"/>
    <property type="match status" value="1"/>
</dbReference>
<evidence type="ECO:0008006" key="4">
    <source>
        <dbReference type="Google" id="ProtNLM"/>
    </source>
</evidence>
<dbReference type="EMBL" id="CAKJTJ010000022">
    <property type="protein sequence ID" value="CAG9622510.1"/>
    <property type="molecule type" value="Genomic_DNA"/>
</dbReference>
<proteinExistence type="predicted"/>
<evidence type="ECO:0000256" key="1">
    <source>
        <dbReference type="SAM" id="Phobius"/>
    </source>
</evidence>
<accession>A0ABM8YRM3</accession>
<dbReference type="RefSeq" id="WP_230503199.1">
    <property type="nucleotide sequence ID" value="NZ_CAKJTJ010000022.1"/>
</dbReference>
<keyword evidence="1" id="KW-0472">Membrane</keyword>
<feature type="transmembrane region" description="Helical" evidence="1">
    <location>
        <begin position="6"/>
        <end position="28"/>
    </location>
</feature>
<reference evidence="2 3" key="1">
    <citation type="submission" date="2021-10" db="EMBL/GenBank/DDBJ databases">
        <authorList>
            <person name="Criscuolo A."/>
        </authorList>
    </citation>
    <scope>NUCLEOTIDE SEQUENCE [LARGE SCALE GENOMIC DNA]</scope>
    <source>
        <strain evidence="3">CIP 111883</strain>
    </source>
</reference>
<comment type="caution">
    <text evidence="2">The sequence shown here is derived from an EMBL/GenBank/DDBJ whole genome shotgun (WGS) entry which is preliminary data.</text>
</comment>
<organism evidence="2 3">
    <name type="scientific">Sutcliffiella rhizosphaerae</name>
    <dbReference type="NCBI Taxonomy" id="2880967"/>
    <lineage>
        <taxon>Bacteria</taxon>
        <taxon>Bacillati</taxon>
        <taxon>Bacillota</taxon>
        <taxon>Bacilli</taxon>
        <taxon>Bacillales</taxon>
        <taxon>Bacillaceae</taxon>
        <taxon>Sutcliffiella</taxon>
    </lineage>
</organism>
<gene>
    <name evidence="2" type="ORF">BACCIP111883_03301</name>
</gene>
<evidence type="ECO:0000313" key="3">
    <source>
        <dbReference type="Proteomes" id="UP000789833"/>
    </source>
</evidence>
<keyword evidence="1" id="KW-1133">Transmembrane helix</keyword>
<protein>
    <recommendedName>
        <fullName evidence="4">HEAT repeat domain-containing protein</fullName>
    </recommendedName>
</protein>
<dbReference type="Proteomes" id="UP000789833">
    <property type="component" value="Unassembled WGS sequence"/>
</dbReference>
<sequence>MVTNLLGTVLVVIIIFFICLSILFIYLIGIKLYQNKQRIQIDAFKEKYRSNMFDYLYRGDNTFLEKQLDGLHEKSLKELLSDFADVVQGEEVEERISAFAEQHFQKYYQKSLFHHRWSIRMNALYEIEDFHVKAMVPFLLQEYQKRTLTHEEKMQLIKVLVKFHVEDWETLIIRPDWRLSEFMYRSLLGGMDEGQFQEMVNQYDTFPNYIQLPVIDMIGITGAREFLPFLEQQLLTASAEKKIRILKALNELGYSQILQSYAEVYEPNGSWEERLMLSKLLGKTNLKESLQILGEFINDGNFDVRNHAAKSMLDIQGGVAYLRNIYETTSDRYAKDMAEEWLQRGGYLDGQ</sequence>
<name>A0ABM8YRM3_9BACI</name>